<keyword evidence="3" id="KW-1185">Reference proteome</keyword>
<evidence type="ECO:0000313" key="3">
    <source>
        <dbReference type="Proteomes" id="UP000250235"/>
    </source>
</evidence>
<dbReference type="OrthoDB" id="1918594at2759"/>
<dbReference type="Pfam" id="PF08268">
    <property type="entry name" value="FBA_3"/>
    <property type="match status" value="1"/>
</dbReference>
<dbReference type="Proteomes" id="UP000250235">
    <property type="component" value="Unassembled WGS sequence"/>
</dbReference>
<dbReference type="PANTHER" id="PTHR31672:SF13">
    <property type="entry name" value="F-BOX PROTEIN CPR30-LIKE"/>
    <property type="match status" value="1"/>
</dbReference>
<evidence type="ECO:0000259" key="1">
    <source>
        <dbReference type="Pfam" id="PF08268"/>
    </source>
</evidence>
<sequence length="385" mass="44775">MADRDYVTEPTTAASINHYICYCCKRCARKGRRRCIPQEVMVEILLLLPARVVHDVMKHVCREWNLMISTKDFIQLHLRNSTPGFLIQEEFPDLNGYKEMRQHRNVIYLEMRRGCLEICKSDTGFEYLLFTSCNGLVVAPGFRDSDVYYVTNPLTKQRAIIPPNSSEIECYSNFALAFAEPSMDYKVVCACGKDSKRRPTQIAVLTIGVDSVWRHIDIRHSSFGIFRHFTFVTGGYVHWIGRTAVLTLNVENETISWFPMPRVPRIRGKFLPMGCNLSFLYQINEFTWDVWEMNSNSGEWSMIFSLDLEPFRCHFKDYGLKHSLLAVPYGWLAIREVLIFSSGGIQTHCLVYYVKTKEIQLFTLDTNTRSHRFQAHVNSLVWLEQ</sequence>
<dbReference type="SUPFAM" id="SSF81383">
    <property type="entry name" value="F-box domain"/>
    <property type="match status" value="1"/>
</dbReference>
<dbReference type="InterPro" id="IPR013187">
    <property type="entry name" value="F-box-assoc_dom_typ3"/>
</dbReference>
<evidence type="ECO:0000313" key="2">
    <source>
        <dbReference type="EMBL" id="KZV19357.1"/>
    </source>
</evidence>
<feature type="domain" description="F-box associated beta-propeller type 3" evidence="1">
    <location>
        <begin position="128"/>
        <end position="293"/>
    </location>
</feature>
<dbReference type="InterPro" id="IPR050796">
    <property type="entry name" value="SCF_F-box_component"/>
</dbReference>
<name>A0A2Z7AEA7_9LAMI</name>
<gene>
    <name evidence="2" type="ORF">F511_25092</name>
</gene>
<dbReference type="Gene3D" id="1.20.1280.50">
    <property type="match status" value="1"/>
</dbReference>
<dbReference type="EMBL" id="KV016701">
    <property type="protein sequence ID" value="KZV19357.1"/>
    <property type="molecule type" value="Genomic_DNA"/>
</dbReference>
<accession>A0A2Z7AEA7</accession>
<dbReference type="InterPro" id="IPR036047">
    <property type="entry name" value="F-box-like_dom_sf"/>
</dbReference>
<proteinExistence type="predicted"/>
<dbReference type="PANTHER" id="PTHR31672">
    <property type="entry name" value="BNACNNG10540D PROTEIN"/>
    <property type="match status" value="1"/>
</dbReference>
<dbReference type="AlphaFoldDB" id="A0A2Z7AEA7"/>
<reference evidence="2 3" key="1">
    <citation type="journal article" date="2015" name="Proc. Natl. Acad. Sci. U.S.A.">
        <title>The resurrection genome of Boea hygrometrica: A blueprint for survival of dehydration.</title>
        <authorList>
            <person name="Xiao L."/>
            <person name="Yang G."/>
            <person name="Zhang L."/>
            <person name="Yang X."/>
            <person name="Zhao S."/>
            <person name="Ji Z."/>
            <person name="Zhou Q."/>
            <person name="Hu M."/>
            <person name="Wang Y."/>
            <person name="Chen M."/>
            <person name="Xu Y."/>
            <person name="Jin H."/>
            <person name="Xiao X."/>
            <person name="Hu G."/>
            <person name="Bao F."/>
            <person name="Hu Y."/>
            <person name="Wan P."/>
            <person name="Li L."/>
            <person name="Deng X."/>
            <person name="Kuang T."/>
            <person name="Xiang C."/>
            <person name="Zhu J.K."/>
            <person name="Oliver M.J."/>
            <person name="He Y."/>
        </authorList>
    </citation>
    <scope>NUCLEOTIDE SEQUENCE [LARGE SCALE GENOMIC DNA]</scope>
    <source>
        <strain evidence="3">cv. XS01</strain>
    </source>
</reference>
<organism evidence="2 3">
    <name type="scientific">Dorcoceras hygrometricum</name>
    <dbReference type="NCBI Taxonomy" id="472368"/>
    <lineage>
        <taxon>Eukaryota</taxon>
        <taxon>Viridiplantae</taxon>
        <taxon>Streptophyta</taxon>
        <taxon>Embryophyta</taxon>
        <taxon>Tracheophyta</taxon>
        <taxon>Spermatophyta</taxon>
        <taxon>Magnoliopsida</taxon>
        <taxon>eudicotyledons</taxon>
        <taxon>Gunneridae</taxon>
        <taxon>Pentapetalae</taxon>
        <taxon>asterids</taxon>
        <taxon>lamiids</taxon>
        <taxon>Lamiales</taxon>
        <taxon>Gesneriaceae</taxon>
        <taxon>Didymocarpoideae</taxon>
        <taxon>Trichosporeae</taxon>
        <taxon>Loxocarpinae</taxon>
        <taxon>Dorcoceras</taxon>
    </lineage>
</organism>
<dbReference type="NCBIfam" id="TIGR01640">
    <property type="entry name" value="F_box_assoc_1"/>
    <property type="match status" value="1"/>
</dbReference>
<protein>
    <recommendedName>
        <fullName evidence="1">F-box associated beta-propeller type 3 domain-containing protein</fullName>
    </recommendedName>
</protein>
<dbReference type="InterPro" id="IPR017451">
    <property type="entry name" value="F-box-assoc_interact_dom"/>
</dbReference>